<keyword evidence="2" id="KW-1185">Reference proteome</keyword>
<organism evidence="1 2">
    <name type="scientific">Paralvinella palmiformis</name>
    <dbReference type="NCBI Taxonomy" id="53620"/>
    <lineage>
        <taxon>Eukaryota</taxon>
        <taxon>Metazoa</taxon>
        <taxon>Spiralia</taxon>
        <taxon>Lophotrochozoa</taxon>
        <taxon>Annelida</taxon>
        <taxon>Polychaeta</taxon>
        <taxon>Sedentaria</taxon>
        <taxon>Canalipalpata</taxon>
        <taxon>Terebellida</taxon>
        <taxon>Terebelliformia</taxon>
        <taxon>Alvinellidae</taxon>
        <taxon>Paralvinella</taxon>
    </lineage>
</organism>
<name>A0AAD9ITN7_9ANNE</name>
<dbReference type="EMBL" id="JAODUP010001280">
    <property type="protein sequence ID" value="KAK2140669.1"/>
    <property type="molecule type" value="Genomic_DNA"/>
</dbReference>
<dbReference type="AlphaFoldDB" id="A0AAD9ITN7"/>
<accession>A0AAD9ITN7</accession>
<proteinExistence type="predicted"/>
<gene>
    <name evidence="1" type="ORF">LSH36_1280g00037</name>
</gene>
<sequence length="73" mass="8637">MMSYRSKQDYIAIFHGILDSLPSPPQVQREVLDYEQATWRAIQTVMPNIHLQDCTFHFTHAVYRHVQQLGLQH</sequence>
<reference evidence="1" key="1">
    <citation type="journal article" date="2023" name="Mol. Biol. Evol.">
        <title>Third-Generation Sequencing Reveals the Adaptive Role of the Epigenome in Three Deep-Sea Polychaetes.</title>
        <authorList>
            <person name="Perez M."/>
            <person name="Aroh O."/>
            <person name="Sun Y."/>
            <person name="Lan Y."/>
            <person name="Juniper S.K."/>
            <person name="Young C.R."/>
            <person name="Angers B."/>
            <person name="Qian P.Y."/>
        </authorList>
    </citation>
    <scope>NUCLEOTIDE SEQUENCE</scope>
    <source>
        <strain evidence="1">P08H-3</strain>
    </source>
</reference>
<evidence type="ECO:0008006" key="3">
    <source>
        <dbReference type="Google" id="ProtNLM"/>
    </source>
</evidence>
<evidence type="ECO:0000313" key="1">
    <source>
        <dbReference type="EMBL" id="KAK2140669.1"/>
    </source>
</evidence>
<comment type="caution">
    <text evidence="1">The sequence shown here is derived from an EMBL/GenBank/DDBJ whole genome shotgun (WGS) entry which is preliminary data.</text>
</comment>
<dbReference type="Proteomes" id="UP001208570">
    <property type="component" value="Unassembled WGS sequence"/>
</dbReference>
<evidence type="ECO:0000313" key="2">
    <source>
        <dbReference type="Proteomes" id="UP001208570"/>
    </source>
</evidence>
<protein>
    <recommendedName>
        <fullName evidence="3">MULE transposase domain-containing protein</fullName>
    </recommendedName>
</protein>